<dbReference type="OrthoDB" id="4739136at2759"/>
<dbReference type="AlphaFoldDB" id="A0A6A6PAK8"/>
<feature type="domain" description="DUF7905" evidence="2">
    <location>
        <begin position="509"/>
        <end position="818"/>
    </location>
</feature>
<keyword evidence="4" id="KW-1185">Reference proteome</keyword>
<dbReference type="InterPro" id="IPR057227">
    <property type="entry name" value="DUF7905"/>
</dbReference>
<feature type="compositionally biased region" description="Basic and acidic residues" evidence="1">
    <location>
        <begin position="898"/>
        <end position="929"/>
    </location>
</feature>
<feature type="region of interest" description="Disordered" evidence="1">
    <location>
        <begin position="855"/>
        <end position="929"/>
    </location>
</feature>
<organism evidence="3 4">
    <name type="scientific">Lineolata rhizophorae</name>
    <dbReference type="NCBI Taxonomy" id="578093"/>
    <lineage>
        <taxon>Eukaryota</taxon>
        <taxon>Fungi</taxon>
        <taxon>Dikarya</taxon>
        <taxon>Ascomycota</taxon>
        <taxon>Pezizomycotina</taxon>
        <taxon>Dothideomycetes</taxon>
        <taxon>Dothideomycetes incertae sedis</taxon>
        <taxon>Lineolatales</taxon>
        <taxon>Lineolataceae</taxon>
        <taxon>Lineolata</taxon>
    </lineage>
</organism>
<gene>
    <name evidence="3" type="ORF">BDY21DRAFT_360997</name>
</gene>
<protein>
    <recommendedName>
        <fullName evidence="2">DUF7905 domain-containing protein</fullName>
    </recommendedName>
</protein>
<dbReference type="Proteomes" id="UP000799766">
    <property type="component" value="Unassembled WGS sequence"/>
</dbReference>
<evidence type="ECO:0000259" key="2">
    <source>
        <dbReference type="Pfam" id="PF25482"/>
    </source>
</evidence>
<evidence type="ECO:0000256" key="1">
    <source>
        <dbReference type="SAM" id="MobiDB-lite"/>
    </source>
</evidence>
<feature type="region of interest" description="Disordered" evidence="1">
    <location>
        <begin position="25"/>
        <end position="53"/>
    </location>
</feature>
<evidence type="ECO:0000313" key="4">
    <source>
        <dbReference type="Proteomes" id="UP000799766"/>
    </source>
</evidence>
<feature type="compositionally biased region" description="Polar residues" evidence="1">
    <location>
        <begin position="41"/>
        <end position="50"/>
    </location>
</feature>
<accession>A0A6A6PAK8</accession>
<sequence>MADFDIGDGKNRWVMEGVTCQYQTVREPNPAVKDDAAPVESSGSTLNSGLDGNAGSAANRLIDIDDNPMPAVAAGDIPKALRDMECLVLDQDATNIEPMLLSTPCTMPTEQPSLHDETSNRTLKFGNPTRCSNYFGVLEDEPDDSDRQSSRDLQPAAAAVQHSNPNNEMKKSTQQERALQSAFKAFVGSAKYGPAMSKMPNKSKDGFIGRPRVPVRGNVILNTRPDNEGEIAWRQRKNPALRVQLPPKFAMLARDLGTWNNIFKPQISEIGYQTSTSLQVLAQKGEGAQGRSLYCLIWGDLQKANDARQRLMSLIEDCGVKKFGKKEWAKVPSLSGEHLILVTSRLDNEEMYESYRRIPHPSYIPTVPPAMFHWPSEGFNSTSVLGSSLEALDPIRTRYRAFITYRGAAAVMIQTDAADNQTKVIECLNRVLEQYWAALVSSICLTLFKPYGRGEVKENVKLTEYRLQGAQNHKKPSQDTTAISGMLTEYTGSMAKAEDIDPTWPLDYVNIARLQIPLEETMTTMEKRRGVLQLRARFGTFLTTRYRKTNSFIYHREDFEKMLEQGGEGIVTETIGTADLEKNILDKILKAPEIVPEEASINDTVMVKPDIIVIFTIKAPRSTNDTRGDMRLEMGLSGGVSRDIGGATRRWSRFETDANESTTIMSCITADLKDSTGWDLKLTARAAVDDTRIPVYIKSWADRVKFRRDISDDISKHDEFVQWYATVPVTGYEQRRVWRFNITKSEYVLEISQVTKWRVKFNTDKVKYGTSERTRGETHWSVAVFNTNWDEMLASNSRLQVGEECPWNWERDQDKFFPYDNFAEGTRSNGGREALMDTLSRVEAIVKGTEAKLPERPAAAQAKEGEGLVRQQKGKGKKPWACGDEGNIMDDPFTDSDEEHRAHEMSRRREEMWRKKEEEAARNVPDDFW</sequence>
<name>A0A6A6PAK8_9PEZI</name>
<proteinExistence type="predicted"/>
<feature type="region of interest" description="Disordered" evidence="1">
    <location>
        <begin position="135"/>
        <end position="176"/>
    </location>
</feature>
<dbReference type="Pfam" id="PF25482">
    <property type="entry name" value="DUF7905"/>
    <property type="match status" value="1"/>
</dbReference>
<evidence type="ECO:0000313" key="3">
    <source>
        <dbReference type="EMBL" id="KAF2460974.1"/>
    </source>
</evidence>
<dbReference type="EMBL" id="MU001672">
    <property type="protein sequence ID" value="KAF2460974.1"/>
    <property type="molecule type" value="Genomic_DNA"/>
</dbReference>
<reference evidence="3" key="1">
    <citation type="journal article" date="2020" name="Stud. Mycol.">
        <title>101 Dothideomycetes genomes: a test case for predicting lifestyles and emergence of pathogens.</title>
        <authorList>
            <person name="Haridas S."/>
            <person name="Albert R."/>
            <person name="Binder M."/>
            <person name="Bloem J."/>
            <person name="Labutti K."/>
            <person name="Salamov A."/>
            <person name="Andreopoulos B."/>
            <person name="Baker S."/>
            <person name="Barry K."/>
            <person name="Bills G."/>
            <person name="Bluhm B."/>
            <person name="Cannon C."/>
            <person name="Castanera R."/>
            <person name="Culley D."/>
            <person name="Daum C."/>
            <person name="Ezra D."/>
            <person name="Gonzalez J."/>
            <person name="Henrissat B."/>
            <person name="Kuo A."/>
            <person name="Liang C."/>
            <person name="Lipzen A."/>
            <person name="Lutzoni F."/>
            <person name="Magnuson J."/>
            <person name="Mondo S."/>
            <person name="Nolan M."/>
            <person name="Ohm R."/>
            <person name="Pangilinan J."/>
            <person name="Park H.-J."/>
            <person name="Ramirez L."/>
            <person name="Alfaro M."/>
            <person name="Sun H."/>
            <person name="Tritt A."/>
            <person name="Yoshinaga Y."/>
            <person name="Zwiers L.-H."/>
            <person name="Turgeon B."/>
            <person name="Goodwin S."/>
            <person name="Spatafora J."/>
            <person name="Crous P."/>
            <person name="Grigoriev I."/>
        </authorList>
    </citation>
    <scope>NUCLEOTIDE SEQUENCE</scope>
    <source>
        <strain evidence="3">ATCC 16933</strain>
    </source>
</reference>